<evidence type="ECO:0008006" key="3">
    <source>
        <dbReference type="Google" id="ProtNLM"/>
    </source>
</evidence>
<dbReference type="EMBL" id="JACXAJ010000003">
    <property type="protein sequence ID" value="MBD1397221.1"/>
    <property type="molecule type" value="Genomic_DNA"/>
</dbReference>
<name>A0ABR7XG12_9BACT</name>
<reference evidence="1 2" key="1">
    <citation type="submission" date="2020-09" db="EMBL/GenBank/DDBJ databases">
        <title>Genome sequencing and assembly of Pontibacter sp.</title>
        <authorList>
            <person name="Chhetri G."/>
        </authorList>
    </citation>
    <scope>NUCLEOTIDE SEQUENCE [LARGE SCALE GENOMIC DNA]</scope>
    <source>
        <strain evidence="1 2">JH31</strain>
    </source>
</reference>
<keyword evidence="2" id="KW-1185">Reference proteome</keyword>
<dbReference type="PROSITE" id="PS51257">
    <property type="entry name" value="PROKAR_LIPOPROTEIN"/>
    <property type="match status" value="1"/>
</dbReference>
<organism evidence="1 2">
    <name type="scientific">Pontibacter aquaedesilientis</name>
    <dbReference type="NCBI Taxonomy" id="2766980"/>
    <lineage>
        <taxon>Bacteria</taxon>
        <taxon>Pseudomonadati</taxon>
        <taxon>Bacteroidota</taxon>
        <taxon>Cytophagia</taxon>
        <taxon>Cytophagales</taxon>
        <taxon>Hymenobacteraceae</taxon>
        <taxon>Pontibacter</taxon>
    </lineage>
</organism>
<sequence length="162" mass="17958">MKKLLPLLLGITLTLMGCDKDDCNPARNSSSFESNKSIAVHYNGDAQQDYYHVVNGENLVFSYSHVAPECENTMDDEWGYTLTFEVGKDATTFRFEGAELPIAKGFYQEWGAWVSSNTHPLDGGLIEGTKMADGKWRVKADVTAQASTGSAKRITFDTVFQK</sequence>
<proteinExistence type="predicted"/>
<protein>
    <recommendedName>
        <fullName evidence="3">Lipoprotein</fullName>
    </recommendedName>
</protein>
<comment type="caution">
    <text evidence="1">The sequence shown here is derived from an EMBL/GenBank/DDBJ whole genome shotgun (WGS) entry which is preliminary data.</text>
</comment>
<accession>A0ABR7XG12</accession>
<evidence type="ECO:0000313" key="1">
    <source>
        <dbReference type="EMBL" id="MBD1397221.1"/>
    </source>
</evidence>
<dbReference type="RefSeq" id="WP_191183389.1">
    <property type="nucleotide sequence ID" value="NZ_JACXAJ010000003.1"/>
</dbReference>
<gene>
    <name evidence="1" type="ORF">H9Q13_08600</name>
</gene>
<evidence type="ECO:0000313" key="2">
    <source>
        <dbReference type="Proteomes" id="UP000625551"/>
    </source>
</evidence>
<dbReference type="Proteomes" id="UP000625551">
    <property type="component" value="Unassembled WGS sequence"/>
</dbReference>